<accession>A0A1Y6M1P0</accession>
<dbReference type="Proteomes" id="UP000215453">
    <property type="component" value="Chromosome 20"/>
</dbReference>
<feature type="compositionally biased region" description="Basic and acidic residues" evidence="1">
    <location>
        <begin position="591"/>
        <end position="606"/>
    </location>
</feature>
<feature type="region of interest" description="Disordered" evidence="1">
    <location>
        <begin position="154"/>
        <end position="200"/>
    </location>
</feature>
<name>A0A1Y6M1P0_ZYMTR</name>
<evidence type="ECO:0000256" key="1">
    <source>
        <dbReference type="SAM" id="MobiDB-lite"/>
    </source>
</evidence>
<feature type="region of interest" description="Disordered" evidence="1">
    <location>
        <begin position="43"/>
        <end position="142"/>
    </location>
</feature>
<feature type="compositionally biased region" description="Basic and acidic residues" evidence="1">
    <location>
        <begin position="86"/>
        <end position="98"/>
    </location>
</feature>
<gene>
    <name evidence="2" type="ORF">ZT1A5_G11997</name>
</gene>
<feature type="compositionally biased region" description="Polar residues" evidence="1">
    <location>
        <begin position="183"/>
        <end position="200"/>
    </location>
</feature>
<feature type="region of interest" description="Disordered" evidence="1">
    <location>
        <begin position="587"/>
        <end position="606"/>
    </location>
</feature>
<evidence type="ECO:0000313" key="3">
    <source>
        <dbReference type="Proteomes" id="UP000215453"/>
    </source>
</evidence>
<protein>
    <submittedName>
        <fullName evidence="2">Uncharacterized protein</fullName>
    </submittedName>
</protein>
<organism evidence="2 3">
    <name type="scientific">Zymoseptoria tritici ST99CH_1A5</name>
    <dbReference type="NCBI Taxonomy" id="1276529"/>
    <lineage>
        <taxon>Eukaryota</taxon>
        <taxon>Fungi</taxon>
        <taxon>Dikarya</taxon>
        <taxon>Ascomycota</taxon>
        <taxon>Pezizomycotina</taxon>
        <taxon>Dothideomycetes</taxon>
        <taxon>Dothideomycetidae</taxon>
        <taxon>Mycosphaerellales</taxon>
        <taxon>Mycosphaerellaceae</taxon>
        <taxon>Zymoseptoria</taxon>
    </lineage>
</organism>
<sequence length="606" mass="67263">MPGHTDHPTSTRTATPEPSSDHGFITVAELRATAMTGINKVAKRQAKLEQRRAGSATPSPARLARSVSVEGHCETNPEKKKKKKEGKNISRHDRDRDQTPPQQQSANTPSVRMSIEHSRSLHDSNTLGTVPRKRKKINTPLEATTPVIKAAVKEKKATLRTRTKSPAASPHPLSTALPPSHALQDQETAQEDSSPARQTDSLSWTQLLTRIIRIILIPVVIVAMILLCAGTDQQITKYKPVDRLITATHITASAFEDLRYTRTWKAKGFETACRTVEASAELLRSPDRNVVIRQARNEEGVALTLEGGGQYGIGRELGGLGLALTMNLLNMTRILDTLADEFLTLTYRAAYHAEQIEKSAVRSQSCREPPHRIRTALFRILRISSPTSSPIPDPHDAVLKRHLAELDFTLSTFFNIPSSSITIKLEAHATSRLTDLTAWTNVAQVKSLTPPRPKKAPVSRSCRCQALGAEEEKNHGNGERGECPWAGMLPQTDQMVGWTRLRKSSRSFKIYTPATAAILQGRHEGCSYQTRPYTGSHRWRTVALDLGSVPREKSFVPYRDNIYRLYGRGMHMLKRLEPKIDLAAAPEEDVGEQRSDGSARGKFDCY</sequence>
<dbReference type="AlphaFoldDB" id="A0A1Y6M1P0"/>
<evidence type="ECO:0000313" key="2">
    <source>
        <dbReference type="EMBL" id="SMY30543.1"/>
    </source>
</evidence>
<feature type="region of interest" description="Disordered" evidence="1">
    <location>
        <begin position="1"/>
        <end position="24"/>
    </location>
</feature>
<dbReference type="EMBL" id="LT882695">
    <property type="protein sequence ID" value="SMY30543.1"/>
    <property type="molecule type" value="Genomic_DNA"/>
</dbReference>
<proteinExistence type="predicted"/>
<reference evidence="2 3" key="1">
    <citation type="submission" date="2016-10" db="EMBL/GenBank/DDBJ databases">
        <authorList>
            <person name="Varghese N."/>
        </authorList>
    </citation>
    <scope>NUCLEOTIDE SEQUENCE [LARGE SCALE GENOMIC DNA]</scope>
</reference>